<evidence type="ECO:0000313" key="6">
    <source>
        <dbReference type="Proteomes" id="UP000095284"/>
    </source>
</evidence>
<evidence type="ECO:0000313" key="8">
    <source>
        <dbReference type="WBParaSite" id="BXY_0163200.1"/>
    </source>
</evidence>
<accession>A0A1I7RLP7</accession>
<feature type="compositionally biased region" description="Basic and acidic residues" evidence="1">
    <location>
        <begin position="219"/>
        <end position="233"/>
    </location>
</feature>
<evidence type="ECO:0000256" key="3">
    <source>
        <dbReference type="SAM" id="SignalP"/>
    </source>
</evidence>
<evidence type="ECO:0000313" key="4">
    <source>
        <dbReference type="EMBL" id="CAD5208745.1"/>
    </source>
</evidence>
<reference evidence="5" key="2">
    <citation type="submission" date="2020-08" db="EMBL/GenBank/DDBJ databases">
        <authorList>
            <person name="Kikuchi T."/>
        </authorList>
    </citation>
    <scope>NUCLEOTIDE SEQUENCE</scope>
    <source>
        <strain evidence="4">Ka4C1</strain>
    </source>
</reference>
<evidence type="ECO:0000256" key="2">
    <source>
        <dbReference type="SAM" id="Phobius"/>
    </source>
</evidence>
<gene>
    <name evidence="4" type="ORF">BXYJ_LOCUS981</name>
</gene>
<keyword evidence="2" id="KW-0812">Transmembrane</keyword>
<keyword evidence="7" id="KW-1185">Reference proteome</keyword>
<evidence type="ECO:0000313" key="7">
    <source>
        <dbReference type="Proteomes" id="UP000659654"/>
    </source>
</evidence>
<name>A0A1I7RLP7_BURXY</name>
<dbReference type="AlphaFoldDB" id="A0A1I7RLP7"/>
<dbReference type="Proteomes" id="UP000659654">
    <property type="component" value="Unassembled WGS sequence"/>
</dbReference>
<dbReference type="WBParaSite" id="BXY_0163200.1">
    <property type="protein sequence ID" value="BXY_0163200.1"/>
    <property type="gene ID" value="BXY_0163200"/>
</dbReference>
<keyword evidence="2" id="KW-1133">Transmembrane helix</keyword>
<feature type="chain" id="PRO_5035359175" evidence="3">
    <location>
        <begin position="18"/>
        <end position="472"/>
    </location>
</feature>
<evidence type="ECO:0000256" key="1">
    <source>
        <dbReference type="SAM" id="MobiDB-lite"/>
    </source>
</evidence>
<keyword evidence="2" id="KW-0472">Membrane</keyword>
<feature type="region of interest" description="Disordered" evidence="1">
    <location>
        <begin position="348"/>
        <end position="455"/>
    </location>
</feature>
<organism evidence="6 8">
    <name type="scientific">Bursaphelenchus xylophilus</name>
    <name type="common">Pinewood nematode worm</name>
    <name type="synonym">Aphelenchoides xylophilus</name>
    <dbReference type="NCBI Taxonomy" id="6326"/>
    <lineage>
        <taxon>Eukaryota</taxon>
        <taxon>Metazoa</taxon>
        <taxon>Ecdysozoa</taxon>
        <taxon>Nematoda</taxon>
        <taxon>Chromadorea</taxon>
        <taxon>Rhabditida</taxon>
        <taxon>Tylenchina</taxon>
        <taxon>Tylenchomorpha</taxon>
        <taxon>Aphelenchoidea</taxon>
        <taxon>Aphelenchoididae</taxon>
        <taxon>Bursaphelenchus</taxon>
    </lineage>
</organism>
<reference evidence="8" key="1">
    <citation type="submission" date="2016-11" db="UniProtKB">
        <authorList>
            <consortium name="WormBaseParasite"/>
        </authorList>
    </citation>
    <scope>IDENTIFICATION</scope>
</reference>
<dbReference type="Proteomes" id="UP000095284">
    <property type="component" value="Unplaced"/>
</dbReference>
<feature type="compositionally biased region" description="Basic residues" evidence="1">
    <location>
        <begin position="412"/>
        <end position="425"/>
    </location>
</feature>
<sequence>MFLRVLLGLLFIRISLAEKCIFSESPLIVTSRDCPSVDLKLSATKLDDVKFIQNIENGSVCDSSNVPEVKMIYDGCQIYHAKLHIGQENVTEIMDDEDIFRFRLPKLSQIHISFDGSKLKFDERFFSLSCLAGKKPKDQKITVKVEFKSSKCNLKLVFDKKISLVYTFFDFLADHFFRLLLTLILILLVLTLSICVYLRQKALKRQKEDFIAREPSFNRSRDSDQPRPSRIDPNDITVIDPVTVTPITHKNSVVLELRDVYGISELQGSSKRQNSIDGEDEIIVKMPGGKEDEGPKAKIWKIIDRKRAEEAEKGSHLTVTPEENENEFEVAYSVTPDGMENQKMEPGIPKIEEPIEPQITVKNEIQKSSEQPQKDDKKDEERPVDVAPPVPQKRSVYSQYSEVSEEEINHKDNRKAKKLKKKNKKERQNSMRKSIRRKPETAPKKQRCNLIHGLKKRYARTFKKIDEEGERK</sequence>
<dbReference type="EMBL" id="CAJFDI010000001">
    <property type="protein sequence ID" value="CAD5208745.1"/>
    <property type="molecule type" value="Genomic_DNA"/>
</dbReference>
<keyword evidence="3" id="KW-0732">Signal</keyword>
<evidence type="ECO:0000313" key="5">
    <source>
        <dbReference type="EMBL" id="CAG9082728.1"/>
    </source>
</evidence>
<feature type="signal peptide" evidence="3">
    <location>
        <begin position="1"/>
        <end position="17"/>
    </location>
</feature>
<feature type="compositionally biased region" description="Basic and acidic residues" evidence="1">
    <location>
        <begin position="364"/>
        <end position="384"/>
    </location>
</feature>
<dbReference type="Proteomes" id="UP000582659">
    <property type="component" value="Unassembled WGS sequence"/>
</dbReference>
<proteinExistence type="predicted"/>
<protein>
    <submittedName>
        <fullName evidence="4">(pine wood nematode) hypothetical protein</fullName>
    </submittedName>
</protein>
<feature type="transmembrane region" description="Helical" evidence="2">
    <location>
        <begin position="176"/>
        <end position="198"/>
    </location>
</feature>
<dbReference type="SMR" id="A0A1I7RLP7"/>
<dbReference type="EMBL" id="CAJFCV020000001">
    <property type="protein sequence ID" value="CAG9082728.1"/>
    <property type="molecule type" value="Genomic_DNA"/>
</dbReference>
<feature type="region of interest" description="Disordered" evidence="1">
    <location>
        <begin position="215"/>
        <end position="235"/>
    </location>
</feature>
<dbReference type="OrthoDB" id="10651112at2759"/>